<evidence type="ECO:0000313" key="3">
    <source>
        <dbReference type="EMBL" id="MFB2897481.1"/>
    </source>
</evidence>
<feature type="chain" id="PRO_5046122597" evidence="2">
    <location>
        <begin position="26"/>
        <end position="64"/>
    </location>
</feature>
<dbReference type="PROSITE" id="PS51257">
    <property type="entry name" value="PROKAR_LIPOPROTEIN"/>
    <property type="match status" value="1"/>
</dbReference>
<feature type="region of interest" description="Disordered" evidence="1">
    <location>
        <begin position="23"/>
        <end position="64"/>
    </location>
</feature>
<reference evidence="3 4" key="1">
    <citation type="submission" date="2024-09" db="EMBL/GenBank/DDBJ databases">
        <title>Floridaenema gen nov. (Aerosakkonemataceae, Aerosakkonematales ord. nov., Cyanobacteria) from benthic tropical and subtropical fresh waters, with the description of four new species.</title>
        <authorList>
            <person name="Moretto J.A."/>
            <person name="Berthold D.E."/>
            <person name="Lefler F.W."/>
            <person name="Huang I.-S."/>
            <person name="Laughinghouse H. IV."/>
        </authorList>
    </citation>
    <scope>NUCLEOTIDE SEQUENCE [LARGE SCALE GENOMIC DNA]</scope>
    <source>
        <strain evidence="3 4">BLCC-F50</strain>
    </source>
</reference>
<organism evidence="3 4">
    <name type="scientific">Floridaenema flaviceps BLCC-F50</name>
    <dbReference type="NCBI Taxonomy" id="3153642"/>
    <lineage>
        <taxon>Bacteria</taxon>
        <taxon>Bacillati</taxon>
        <taxon>Cyanobacteriota</taxon>
        <taxon>Cyanophyceae</taxon>
        <taxon>Oscillatoriophycideae</taxon>
        <taxon>Aerosakkonematales</taxon>
        <taxon>Aerosakkonemataceae</taxon>
        <taxon>Floridanema</taxon>
        <taxon>Floridanema flaviceps</taxon>
    </lineage>
</organism>
<feature type="signal peptide" evidence="2">
    <location>
        <begin position="1"/>
        <end position="25"/>
    </location>
</feature>
<evidence type="ECO:0000313" key="4">
    <source>
        <dbReference type="Proteomes" id="UP001576784"/>
    </source>
</evidence>
<gene>
    <name evidence="3" type="ORF">ACE1CI_31575</name>
</gene>
<name>A0ABV4Y0M2_9CYAN</name>
<feature type="compositionally biased region" description="Low complexity" evidence="1">
    <location>
        <begin position="44"/>
        <end position="57"/>
    </location>
</feature>
<dbReference type="EMBL" id="JBHFNR010000253">
    <property type="protein sequence ID" value="MFB2897481.1"/>
    <property type="molecule type" value="Genomic_DNA"/>
</dbReference>
<keyword evidence="2" id="KW-0732">Signal</keyword>
<dbReference type="RefSeq" id="WP_413267094.1">
    <property type="nucleotide sequence ID" value="NZ_JBHFNR010000253.1"/>
</dbReference>
<evidence type="ECO:0000256" key="2">
    <source>
        <dbReference type="SAM" id="SignalP"/>
    </source>
</evidence>
<proteinExistence type="predicted"/>
<sequence length="64" mass="6354">MNKKIWSVVFGLGLAFTLAACGEQAQETTPPAATTPAKPPAATTPPAASTPAATPSKPATPPKP</sequence>
<dbReference type="Proteomes" id="UP001576784">
    <property type="component" value="Unassembled WGS sequence"/>
</dbReference>
<evidence type="ECO:0000256" key="1">
    <source>
        <dbReference type="SAM" id="MobiDB-lite"/>
    </source>
</evidence>
<accession>A0ABV4Y0M2</accession>
<keyword evidence="4" id="KW-1185">Reference proteome</keyword>
<protein>
    <submittedName>
        <fullName evidence="3">Uncharacterized protein</fullName>
    </submittedName>
</protein>
<comment type="caution">
    <text evidence="3">The sequence shown here is derived from an EMBL/GenBank/DDBJ whole genome shotgun (WGS) entry which is preliminary data.</text>
</comment>